<dbReference type="OrthoDB" id="367448at2"/>
<evidence type="ECO:0000256" key="1">
    <source>
        <dbReference type="ARBA" id="ARBA00022801"/>
    </source>
</evidence>
<comment type="caution">
    <text evidence="2">The sequence shown here is derived from an EMBL/GenBank/DDBJ whole genome shotgun (WGS) entry which is preliminary data.</text>
</comment>
<dbReference type="Gene3D" id="1.20.120.1600">
    <property type="match status" value="1"/>
</dbReference>
<evidence type="ECO:0000313" key="3">
    <source>
        <dbReference type="Proteomes" id="UP000028252"/>
    </source>
</evidence>
<dbReference type="InterPro" id="IPR023214">
    <property type="entry name" value="HAD_sf"/>
</dbReference>
<dbReference type="SUPFAM" id="SSF56784">
    <property type="entry name" value="HAD-like"/>
    <property type="match status" value="1"/>
</dbReference>
<accession>A0A081G342</accession>
<dbReference type="SFLD" id="SFLDG01129">
    <property type="entry name" value="C1.5:_HAD__Beta-PGM__Phosphata"/>
    <property type="match status" value="1"/>
</dbReference>
<dbReference type="Proteomes" id="UP000028252">
    <property type="component" value="Unassembled WGS sequence"/>
</dbReference>
<dbReference type="InterPro" id="IPR036412">
    <property type="entry name" value="HAD-like_sf"/>
</dbReference>
<dbReference type="PANTHER" id="PTHR43316">
    <property type="entry name" value="HYDROLASE, HALOACID DELAHOGENASE-RELATED"/>
    <property type="match status" value="1"/>
</dbReference>
<dbReference type="Gene3D" id="3.40.50.1000">
    <property type="entry name" value="HAD superfamily/HAD-like"/>
    <property type="match status" value="1"/>
</dbReference>
<dbReference type="RefSeq" id="WP_036184072.1">
    <property type="nucleotide sequence ID" value="NZ_JMQN01000013.1"/>
</dbReference>
<dbReference type="SFLD" id="SFLDS00003">
    <property type="entry name" value="Haloacid_Dehalogenase"/>
    <property type="match status" value="1"/>
</dbReference>
<reference evidence="2 3" key="1">
    <citation type="submission" date="2014-04" db="EMBL/GenBank/DDBJ databases">
        <title>Marinobacterium kochiensis sp. nov., isolated from sediment sample collected from Kochi backwaters in Kerala, India.</title>
        <authorList>
            <person name="Singh A."/>
            <person name="Pinnaka A.K."/>
        </authorList>
    </citation>
    <scope>NUCLEOTIDE SEQUENCE [LARGE SCALE GENOMIC DNA]</scope>
    <source>
        <strain evidence="2 3">AK27</strain>
    </source>
</reference>
<dbReference type="GO" id="GO:0016787">
    <property type="term" value="F:hydrolase activity"/>
    <property type="evidence" value="ECO:0007669"/>
    <property type="project" value="UniProtKB-KW"/>
</dbReference>
<dbReference type="InterPro" id="IPR051540">
    <property type="entry name" value="S-2-haloacid_dehalogenase"/>
</dbReference>
<organism evidence="2 3">
    <name type="scientific">Marinobacterium lacunae</name>
    <dbReference type="NCBI Taxonomy" id="1232683"/>
    <lineage>
        <taxon>Bacteria</taxon>
        <taxon>Pseudomonadati</taxon>
        <taxon>Pseudomonadota</taxon>
        <taxon>Gammaproteobacteria</taxon>
        <taxon>Oceanospirillales</taxon>
        <taxon>Oceanospirillaceae</taxon>
        <taxon>Marinobacterium</taxon>
    </lineage>
</organism>
<gene>
    <name evidence="2" type="ORF">ADIMK_0899</name>
</gene>
<dbReference type="NCBIfam" id="TIGR01509">
    <property type="entry name" value="HAD-SF-IA-v3"/>
    <property type="match status" value="1"/>
</dbReference>
<dbReference type="STRING" id="1232683.ADIMK_0899"/>
<dbReference type="NCBIfam" id="TIGR01549">
    <property type="entry name" value="HAD-SF-IA-v1"/>
    <property type="match status" value="1"/>
</dbReference>
<dbReference type="eggNOG" id="COG1011">
    <property type="taxonomic scope" value="Bacteria"/>
</dbReference>
<name>A0A081G342_9GAMM</name>
<sequence length="244" mass="27306">MLKCITFDLDDTLWEVDPVIRQANLTLWQWLEQNAGTFTRLHEPADLVEGSRMRAQLLAEYPEIAHSMTLVRLRLLERGLRNSGFSEQEAEALAAQAFEVFMQARHQVELFEHARSMLEALRAQGLVIGALSNGNADVSLTGLADLFDFQFNADSVGTAKPHPLMFERALEHTGLRPEQVVHIGDHPINDVQAAREVGCWTVWVNLPGQTWPEPARADETVTCLSQIPQALECISDRAAKRATL</sequence>
<proteinExistence type="predicted"/>
<evidence type="ECO:0000313" key="2">
    <source>
        <dbReference type="EMBL" id="KEA65197.1"/>
    </source>
</evidence>
<dbReference type="InterPro" id="IPR006439">
    <property type="entry name" value="HAD-SF_hydro_IA"/>
</dbReference>
<keyword evidence="3" id="KW-1185">Reference proteome</keyword>
<dbReference type="PATRIC" id="fig|1232683.4.peg.891"/>
<protein>
    <submittedName>
        <fullName evidence="2">Putative FMN hydrolase</fullName>
        <ecNumber evidence="2">3.1.3.-</ecNumber>
    </submittedName>
</protein>
<dbReference type="Pfam" id="PF00702">
    <property type="entry name" value="Hydrolase"/>
    <property type="match status" value="1"/>
</dbReference>
<keyword evidence="1 2" id="KW-0378">Hydrolase</keyword>
<dbReference type="EMBL" id="JMQN01000013">
    <property type="protein sequence ID" value="KEA65197.1"/>
    <property type="molecule type" value="Genomic_DNA"/>
</dbReference>
<dbReference type="EC" id="3.1.3.-" evidence="2"/>
<dbReference type="AlphaFoldDB" id="A0A081G342"/>